<evidence type="ECO:0000256" key="1">
    <source>
        <dbReference type="SAM" id="MobiDB-lite"/>
    </source>
</evidence>
<feature type="domain" description="DUF4340" evidence="2">
    <location>
        <begin position="73"/>
        <end position="273"/>
    </location>
</feature>
<feature type="region of interest" description="Disordered" evidence="1">
    <location>
        <begin position="473"/>
        <end position="492"/>
    </location>
</feature>
<name>A0ABX9QJN3_9BACT</name>
<dbReference type="Pfam" id="PF14238">
    <property type="entry name" value="DUF4340"/>
    <property type="match status" value="2"/>
</dbReference>
<gene>
    <name evidence="3" type="ORF">D7Y13_16570</name>
</gene>
<feature type="region of interest" description="Disordered" evidence="1">
    <location>
        <begin position="21"/>
        <end position="48"/>
    </location>
</feature>
<organism evidence="3 4">
    <name type="scientific">Corallococcus praedator</name>
    <dbReference type="NCBI Taxonomy" id="2316724"/>
    <lineage>
        <taxon>Bacteria</taxon>
        <taxon>Pseudomonadati</taxon>
        <taxon>Myxococcota</taxon>
        <taxon>Myxococcia</taxon>
        <taxon>Myxococcales</taxon>
        <taxon>Cystobacterineae</taxon>
        <taxon>Myxococcaceae</taxon>
        <taxon>Corallococcus</taxon>
    </lineage>
</organism>
<protein>
    <submittedName>
        <fullName evidence="3">DUF4340 domain-containing protein</fullName>
    </submittedName>
</protein>
<evidence type="ECO:0000259" key="2">
    <source>
        <dbReference type="Pfam" id="PF14238"/>
    </source>
</evidence>
<evidence type="ECO:0000313" key="4">
    <source>
        <dbReference type="Proteomes" id="UP000278907"/>
    </source>
</evidence>
<keyword evidence="4" id="KW-1185">Reference proteome</keyword>
<proteinExistence type="predicted"/>
<dbReference type="InterPro" id="IPR025641">
    <property type="entry name" value="DUF4340"/>
</dbReference>
<dbReference type="EMBL" id="RAWI01000110">
    <property type="protein sequence ID" value="RKI08135.1"/>
    <property type="molecule type" value="Genomic_DNA"/>
</dbReference>
<comment type="caution">
    <text evidence="3">The sequence shown here is derived from an EMBL/GenBank/DDBJ whole genome shotgun (WGS) entry which is preliminary data.</text>
</comment>
<feature type="region of interest" description="Disordered" evidence="1">
    <location>
        <begin position="132"/>
        <end position="155"/>
    </location>
</feature>
<sequence length="492" mass="52207">MRTSSFVVLGLAVLGQWACSRESEKPPAPPRLFATETAEPTRGAPAPAAPVFTHLTVKARGATTELERTPEGWRITSPVEAKADPYAVDAMVQQLTTAKFKATVNAAPSDADLKKFGLTSPNFTVTARAYVPDASGGGADDPSRQRTVTLSGGEENPFDGSVYVRRDGDATVYAAEGAVRWSLDKGPFELRSKEFLGPLDAASLQSIEVTAKDHAYLLTREADGKTWRMVKPEPTRANASRVADLLTAFAGQQALSFPEDTPAARKALGLDAPLVDARFVTTSGDPIRVRLSQVTRDGAPVVHALREQGARSTLAEVDARALTTLDVGVPELKDRRVLAFAREAVRQLEFHPGGKAAPVVVARGSSLDGGSDAWRIEGPDGGLARHFRVVKLLGTLESLRAAAFGEANVKRWERYGISEASRSVVLRDADGRELARLWLGHAVPEQDERLYARGSGPDLVEVSASAVAALPTSAADLKDAPPGGPDGGAPSP</sequence>
<dbReference type="RefSeq" id="WP_120581873.1">
    <property type="nucleotide sequence ID" value="NZ_RAWI01000110.1"/>
</dbReference>
<evidence type="ECO:0000313" key="3">
    <source>
        <dbReference type="EMBL" id="RKI08135.1"/>
    </source>
</evidence>
<dbReference type="Proteomes" id="UP000278907">
    <property type="component" value="Unassembled WGS sequence"/>
</dbReference>
<accession>A0ABX9QJN3</accession>
<reference evidence="3 4" key="1">
    <citation type="submission" date="2018-09" db="EMBL/GenBank/DDBJ databases">
        <authorList>
            <person name="Livingstone P.G."/>
            <person name="Whitworth D.E."/>
        </authorList>
    </citation>
    <scope>NUCLEOTIDE SEQUENCE [LARGE SCALE GENOMIC DNA]</scope>
    <source>
        <strain evidence="3 4">CA031B</strain>
    </source>
</reference>
<feature type="domain" description="DUF4340" evidence="2">
    <location>
        <begin position="374"/>
        <end position="479"/>
    </location>
</feature>